<dbReference type="STRING" id="45065.Lgee_1361"/>
<reference evidence="3 4" key="1">
    <citation type="submission" date="2015-11" db="EMBL/GenBank/DDBJ databases">
        <title>Genomic analysis of 38 Legionella species identifies large and diverse effector repertoires.</title>
        <authorList>
            <person name="Burstein D."/>
            <person name="Amaro F."/>
            <person name="Zusman T."/>
            <person name="Lifshitz Z."/>
            <person name="Cohen O."/>
            <person name="Gilbert J.A."/>
            <person name="Pupko T."/>
            <person name="Shuman H.A."/>
            <person name="Segal G."/>
        </authorList>
    </citation>
    <scope>NUCLEOTIDE SEQUENCE [LARGE SCALE GENOMIC DNA]</scope>
    <source>
        <strain evidence="3 4">ATCC 49504</strain>
    </source>
</reference>
<dbReference type="InterPro" id="IPR033186">
    <property type="entry name" value="HerA_C"/>
</dbReference>
<sequence>MDHSMYDALRAAWRFSDNTTLTLGAMRVNDTLLTDAPVNLVLKSLNRHGLIAGATGSGKTKTIQVLCEQLSENGVPCVVMDIKGDISGLGMPGNATEALLERAKAMNLPFNPHANPVEFFCLGEGDDGVPLRSTIASFGPVLFSRMLDLNDTQSAVMTVLFEYAKACTLPLIDLEDLKSLMRHVQGEAGRADLQARFSGVSTSSLDAIARKLIELDAQGGDHFFGEPPFDINDFLRTDPAGHGVLSIIRLINLQDKPALFSTCMIKLLSDVYRTLPEIGDPEKPRLVLFLDEAHLLFAHAGKALMQLLDTTVKLIRSKGVGIVFCTQSPNDIPEAIASQLGLKIQHALRAFTAKDRKAMKLVAENFPPSEFYKTEDVLMTLGIGDALVCALDAKGQPTPLVQCAVRPPESRMGPLEAGELKSLLAVSPLMARYGKRVERTSAHEILATPSRESPPSETTDTQSAWETPAVITAIGKSTLFRQLVRQFFRQMTNTLLKILTGKRP</sequence>
<evidence type="ECO:0000313" key="4">
    <source>
        <dbReference type="Proteomes" id="UP000054785"/>
    </source>
</evidence>
<dbReference type="PANTHER" id="PTHR30121:SF6">
    <property type="entry name" value="SLR6007 PROTEIN"/>
    <property type="match status" value="1"/>
</dbReference>
<gene>
    <name evidence="3" type="ORF">Lgee_1361</name>
</gene>
<dbReference type="Gene3D" id="3.40.50.300">
    <property type="entry name" value="P-loop containing nucleotide triphosphate hydrolases"/>
    <property type="match status" value="2"/>
</dbReference>
<proteinExistence type="predicted"/>
<dbReference type="PATRIC" id="fig|45065.4.peg.1469"/>
<dbReference type="AlphaFoldDB" id="A0A0W0TT34"/>
<organism evidence="3 4">
    <name type="scientific">Legionella geestiana</name>
    <dbReference type="NCBI Taxonomy" id="45065"/>
    <lineage>
        <taxon>Bacteria</taxon>
        <taxon>Pseudomonadati</taxon>
        <taxon>Pseudomonadota</taxon>
        <taxon>Gammaproteobacteria</taxon>
        <taxon>Legionellales</taxon>
        <taxon>Legionellaceae</taxon>
        <taxon>Legionella</taxon>
    </lineage>
</organism>
<dbReference type="SUPFAM" id="SSF52540">
    <property type="entry name" value="P-loop containing nucleoside triphosphate hydrolases"/>
    <property type="match status" value="1"/>
</dbReference>
<protein>
    <submittedName>
        <fullName evidence="3">Putative ATPase</fullName>
    </submittedName>
</protein>
<dbReference type="InterPro" id="IPR051162">
    <property type="entry name" value="T4SS_component"/>
</dbReference>
<feature type="region of interest" description="Disordered" evidence="1">
    <location>
        <begin position="441"/>
        <end position="463"/>
    </location>
</feature>
<dbReference type="Proteomes" id="UP000054785">
    <property type="component" value="Unassembled WGS sequence"/>
</dbReference>
<feature type="compositionally biased region" description="Polar residues" evidence="1">
    <location>
        <begin position="450"/>
        <end position="463"/>
    </location>
</feature>
<name>A0A0W0TT34_9GAMM</name>
<comment type="caution">
    <text evidence="3">The sequence shown here is derived from an EMBL/GenBank/DDBJ whole genome shotgun (WGS) entry which is preliminary data.</text>
</comment>
<keyword evidence="4" id="KW-1185">Reference proteome</keyword>
<evidence type="ECO:0000259" key="2">
    <source>
        <dbReference type="Pfam" id="PF05872"/>
    </source>
</evidence>
<evidence type="ECO:0000256" key="1">
    <source>
        <dbReference type="SAM" id="MobiDB-lite"/>
    </source>
</evidence>
<dbReference type="EMBL" id="LNYC01000052">
    <property type="protein sequence ID" value="KTC98915.1"/>
    <property type="molecule type" value="Genomic_DNA"/>
</dbReference>
<dbReference type="PANTHER" id="PTHR30121">
    <property type="entry name" value="UNCHARACTERIZED PROTEIN YJGR-RELATED"/>
    <property type="match status" value="1"/>
</dbReference>
<evidence type="ECO:0000313" key="3">
    <source>
        <dbReference type="EMBL" id="KTC98915.1"/>
    </source>
</evidence>
<dbReference type="InterPro" id="IPR027417">
    <property type="entry name" value="P-loop_NTPase"/>
</dbReference>
<dbReference type="Pfam" id="PF05872">
    <property type="entry name" value="HerA_C"/>
    <property type="match status" value="1"/>
</dbReference>
<dbReference type="CDD" id="cd01127">
    <property type="entry name" value="TrwB_TraG_TraD_VirD4"/>
    <property type="match status" value="1"/>
</dbReference>
<feature type="domain" description="Helicase HerA-like C-terminal" evidence="2">
    <location>
        <begin position="34"/>
        <end position="462"/>
    </location>
</feature>
<accession>A0A0W0TT34</accession>